<evidence type="ECO:0000313" key="1">
    <source>
        <dbReference type="EMBL" id="EEF57962.1"/>
    </source>
</evidence>
<accession>B9XQD8</accession>
<sequence length="106" mass="12262">MEISDIYVHDAQLYRVVEDIQTNTVTMEVDLPILELNEEQKPRLLVFDDAYNYQVFEQPWSGLITILDMHVVGEKGGWKQVRIETNAGYRELYCAGVRVCNAEKVP</sequence>
<dbReference type="AlphaFoldDB" id="B9XQD8"/>
<comment type="caution">
    <text evidence="1">The sequence shown here is derived from an EMBL/GenBank/DDBJ whole genome shotgun (WGS) entry which is preliminary data.</text>
</comment>
<dbReference type="OrthoDB" id="710347at2"/>
<reference evidence="1 2" key="1">
    <citation type="journal article" date="2011" name="J. Bacteriol.">
        <title>Genome sequence of 'Pedosphaera parvula' Ellin514, an aerobic Verrucomicrobial isolate from pasture soil.</title>
        <authorList>
            <person name="Kant R."/>
            <person name="van Passel M.W."/>
            <person name="Sangwan P."/>
            <person name="Palva A."/>
            <person name="Lucas S."/>
            <person name="Copeland A."/>
            <person name="Lapidus A."/>
            <person name="Glavina Del Rio T."/>
            <person name="Dalin E."/>
            <person name="Tice H."/>
            <person name="Bruce D."/>
            <person name="Goodwin L."/>
            <person name="Pitluck S."/>
            <person name="Chertkov O."/>
            <person name="Larimer F.W."/>
            <person name="Land M.L."/>
            <person name="Hauser L."/>
            <person name="Brettin T.S."/>
            <person name="Detter J.C."/>
            <person name="Han S."/>
            <person name="de Vos W.M."/>
            <person name="Janssen P.H."/>
            <person name="Smidt H."/>
        </authorList>
    </citation>
    <scope>NUCLEOTIDE SEQUENCE [LARGE SCALE GENOMIC DNA]</scope>
    <source>
        <strain evidence="1 2">Ellin514</strain>
    </source>
</reference>
<protein>
    <submittedName>
        <fullName evidence="1">Uncharacterized protein</fullName>
    </submittedName>
</protein>
<dbReference type="EMBL" id="ABOX02000053">
    <property type="protein sequence ID" value="EEF57962.1"/>
    <property type="molecule type" value="Genomic_DNA"/>
</dbReference>
<gene>
    <name evidence="1" type="ORF">Cflav_PD1137</name>
</gene>
<dbReference type="Proteomes" id="UP000003688">
    <property type="component" value="Unassembled WGS sequence"/>
</dbReference>
<evidence type="ECO:0000313" key="2">
    <source>
        <dbReference type="Proteomes" id="UP000003688"/>
    </source>
</evidence>
<keyword evidence="2" id="KW-1185">Reference proteome</keyword>
<name>B9XQD8_PEDPL</name>
<proteinExistence type="predicted"/>
<dbReference type="RefSeq" id="WP_007418024.1">
    <property type="nucleotide sequence ID" value="NZ_ABOX02000053.1"/>
</dbReference>
<organism evidence="1 2">
    <name type="scientific">Pedosphaera parvula (strain Ellin514)</name>
    <dbReference type="NCBI Taxonomy" id="320771"/>
    <lineage>
        <taxon>Bacteria</taxon>
        <taxon>Pseudomonadati</taxon>
        <taxon>Verrucomicrobiota</taxon>
        <taxon>Pedosphaerae</taxon>
        <taxon>Pedosphaerales</taxon>
        <taxon>Pedosphaeraceae</taxon>
        <taxon>Pedosphaera</taxon>
    </lineage>
</organism>
<dbReference type="STRING" id="320771.Cflav_PD1137"/>